<dbReference type="GO" id="GO:0006364">
    <property type="term" value="P:rRNA processing"/>
    <property type="evidence" value="ECO:0007669"/>
    <property type="project" value="UniProtKB-UniRule"/>
</dbReference>
<dbReference type="EMBL" id="CAXLJL010000268">
    <property type="protein sequence ID" value="CAL5135779.1"/>
    <property type="molecule type" value="Genomic_DNA"/>
</dbReference>
<keyword evidence="6 9" id="KW-0808">Transferase</keyword>
<dbReference type="Gene3D" id="3.40.50.150">
    <property type="entry name" value="Vaccinia Virus protein VP39"/>
    <property type="match status" value="1"/>
</dbReference>
<dbReference type="FunFam" id="1.10.10.2150:FF:000001">
    <property type="entry name" value="Ribosomal RNA-processing protein 8"/>
    <property type="match status" value="1"/>
</dbReference>
<keyword evidence="5 9" id="KW-0489">Methyltransferase</keyword>
<dbReference type="Gene3D" id="1.10.10.2150">
    <property type="entry name" value="Ribosomal RNA-processing protein 8, N-terminal domain"/>
    <property type="match status" value="1"/>
</dbReference>
<proteinExistence type="inferred from homology"/>
<dbReference type="GO" id="GO:0042149">
    <property type="term" value="P:cellular response to glucose starvation"/>
    <property type="evidence" value="ECO:0007669"/>
    <property type="project" value="TreeGrafter"/>
</dbReference>
<dbReference type="InterPro" id="IPR042036">
    <property type="entry name" value="RRP8_N"/>
</dbReference>
<comment type="similarity">
    <text evidence="2 9">Belongs to the methyltransferase superfamily. RRP8 family.</text>
</comment>
<dbReference type="GO" id="GO:0005730">
    <property type="term" value="C:nucleolus"/>
    <property type="evidence" value="ECO:0007669"/>
    <property type="project" value="UniProtKB-SubCell"/>
</dbReference>
<dbReference type="SUPFAM" id="SSF53335">
    <property type="entry name" value="S-adenosyl-L-methionine-dependent methyltransferases"/>
    <property type="match status" value="1"/>
</dbReference>
<evidence type="ECO:0000256" key="1">
    <source>
        <dbReference type="ARBA" id="ARBA00004604"/>
    </source>
</evidence>
<gene>
    <name evidence="10" type="ORF">CDAUBV1_LOCUS9893</name>
</gene>
<evidence type="ECO:0000256" key="3">
    <source>
        <dbReference type="ARBA" id="ARBA00020203"/>
    </source>
</evidence>
<accession>A0AAV2TI16</accession>
<evidence type="ECO:0000256" key="5">
    <source>
        <dbReference type="ARBA" id="ARBA00022603"/>
    </source>
</evidence>
<dbReference type="EC" id="2.1.1.-" evidence="9"/>
<organism evidence="10 11">
    <name type="scientific">Calicophoron daubneyi</name>
    <name type="common">Rumen fluke</name>
    <name type="synonym">Paramphistomum daubneyi</name>
    <dbReference type="NCBI Taxonomy" id="300641"/>
    <lineage>
        <taxon>Eukaryota</taxon>
        <taxon>Metazoa</taxon>
        <taxon>Spiralia</taxon>
        <taxon>Lophotrochozoa</taxon>
        <taxon>Platyhelminthes</taxon>
        <taxon>Trematoda</taxon>
        <taxon>Digenea</taxon>
        <taxon>Plagiorchiida</taxon>
        <taxon>Pronocephalata</taxon>
        <taxon>Paramphistomoidea</taxon>
        <taxon>Paramphistomidae</taxon>
        <taxon>Calicophoron</taxon>
    </lineage>
</organism>
<dbReference type="InterPro" id="IPR029063">
    <property type="entry name" value="SAM-dependent_MTases_sf"/>
</dbReference>
<dbReference type="GO" id="GO:0005677">
    <property type="term" value="C:chromatin silencing complex"/>
    <property type="evidence" value="ECO:0007669"/>
    <property type="project" value="TreeGrafter"/>
</dbReference>
<dbReference type="PANTHER" id="PTHR12787">
    <property type="entry name" value="RIBOSOMAL RNA-PROCESSING PROTEIN 8"/>
    <property type="match status" value="1"/>
</dbReference>
<dbReference type="GO" id="GO:0033553">
    <property type="term" value="C:rDNA heterochromatin"/>
    <property type="evidence" value="ECO:0007669"/>
    <property type="project" value="TreeGrafter"/>
</dbReference>
<keyword evidence="8 9" id="KW-0539">Nucleus</keyword>
<keyword evidence="4 9" id="KW-0698">rRNA processing</keyword>
<comment type="function">
    <text evidence="9">Probable methyltransferase required to silence rDNA.</text>
</comment>
<evidence type="ECO:0000256" key="2">
    <source>
        <dbReference type="ARBA" id="ARBA00006301"/>
    </source>
</evidence>
<evidence type="ECO:0000256" key="9">
    <source>
        <dbReference type="RuleBase" id="RU365074"/>
    </source>
</evidence>
<keyword evidence="7 9" id="KW-0949">S-adenosyl-L-methionine</keyword>
<dbReference type="GO" id="GO:0008168">
    <property type="term" value="F:methyltransferase activity"/>
    <property type="evidence" value="ECO:0007669"/>
    <property type="project" value="UniProtKB-KW"/>
</dbReference>
<evidence type="ECO:0000256" key="8">
    <source>
        <dbReference type="ARBA" id="ARBA00023242"/>
    </source>
</evidence>
<dbReference type="Pfam" id="PF05148">
    <property type="entry name" value="Methyltransf_8"/>
    <property type="match status" value="1"/>
</dbReference>
<evidence type="ECO:0000256" key="7">
    <source>
        <dbReference type="ARBA" id="ARBA00022691"/>
    </source>
</evidence>
<comment type="caution">
    <text evidence="10">The sequence shown here is derived from an EMBL/GenBank/DDBJ whole genome shotgun (WGS) entry which is preliminary data.</text>
</comment>
<dbReference type="InterPro" id="IPR007823">
    <property type="entry name" value="RRP8"/>
</dbReference>
<name>A0AAV2TI16_CALDB</name>
<dbReference type="GO" id="GO:0032259">
    <property type="term" value="P:methylation"/>
    <property type="evidence" value="ECO:0007669"/>
    <property type="project" value="UniProtKB-KW"/>
</dbReference>
<reference evidence="10" key="1">
    <citation type="submission" date="2024-06" db="EMBL/GenBank/DDBJ databases">
        <authorList>
            <person name="Liu X."/>
            <person name="Lenzi L."/>
            <person name="Haldenby T S."/>
            <person name="Uol C."/>
        </authorList>
    </citation>
    <scope>NUCLEOTIDE SEQUENCE</scope>
</reference>
<evidence type="ECO:0000256" key="4">
    <source>
        <dbReference type="ARBA" id="ARBA00022552"/>
    </source>
</evidence>
<sequence length="272" mass="31581">MRKADIRNLRRIIGASDKNGSHKSSKRKKEARRRRLTNTVEVVADVRNSFDTMIKSSIFRFLNEKLYSCSSAEALSLFTNDRKAFDIYHSGFQRQLSQWPDDPQQWIRSYLNQSCEGLTKKVRIADLGCGDARLSNLLDNRFKIYSFDLIAVNERVTACDMAHTPLKSSHVHFAVFCLSLMGTNCRDFIYEANRILKLNGELIIVDVASRFEGKFQSFLKKLRSYGFAVEFSETTQDTYFIRARLRKVEDCTHETVERLPPLHLKPCVYKKR</sequence>
<dbReference type="AlphaFoldDB" id="A0AAV2TI16"/>
<dbReference type="Proteomes" id="UP001497525">
    <property type="component" value="Unassembled WGS sequence"/>
</dbReference>
<protein>
    <recommendedName>
        <fullName evidence="3 9">Ribosomal RNA-processing protein 8</fullName>
        <ecNumber evidence="9">2.1.1.-</ecNumber>
    </recommendedName>
</protein>
<evidence type="ECO:0000313" key="10">
    <source>
        <dbReference type="EMBL" id="CAL5135779.1"/>
    </source>
</evidence>
<evidence type="ECO:0000256" key="6">
    <source>
        <dbReference type="ARBA" id="ARBA00022679"/>
    </source>
</evidence>
<dbReference type="GO" id="GO:0046015">
    <property type="term" value="P:regulation of transcription by glucose"/>
    <property type="evidence" value="ECO:0007669"/>
    <property type="project" value="TreeGrafter"/>
</dbReference>
<dbReference type="GO" id="GO:0000183">
    <property type="term" value="P:rDNA heterochromatin formation"/>
    <property type="evidence" value="ECO:0007669"/>
    <property type="project" value="TreeGrafter"/>
</dbReference>
<comment type="subcellular location">
    <subcellularLocation>
        <location evidence="1 9">Nucleus</location>
        <location evidence="1 9">Nucleolus</location>
    </subcellularLocation>
</comment>
<evidence type="ECO:0000313" key="11">
    <source>
        <dbReference type="Proteomes" id="UP001497525"/>
    </source>
</evidence>
<dbReference type="PANTHER" id="PTHR12787:SF0">
    <property type="entry name" value="RIBOSOMAL RNA-PROCESSING PROTEIN 8"/>
    <property type="match status" value="1"/>
</dbReference>